<sequence length="114" mass="12520">MFAVGFGASVSCLAQQGPDLRAQATERSRKLAQQVSLDDARSIQVRRLTYARLVQEDEAARLYADDPAMQQTKLRVISEEYTGKLKAVLSETQFLRYTALNAASSTAATPAIRP</sequence>
<organism evidence="1 2">
    <name type="scientific">Hymenobacter fastidiosus</name>
    <dbReference type="NCBI Taxonomy" id="486264"/>
    <lineage>
        <taxon>Bacteria</taxon>
        <taxon>Pseudomonadati</taxon>
        <taxon>Bacteroidota</taxon>
        <taxon>Cytophagia</taxon>
        <taxon>Cytophagales</taxon>
        <taxon>Hymenobacteraceae</taxon>
        <taxon>Hymenobacter</taxon>
    </lineage>
</organism>
<evidence type="ECO:0000313" key="2">
    <source>
        <dbReference type="Proteomes" id="UP001500567"/>
    </source>
</evidence>
<keyword evidence="2" id="KW-1185">Reference proteome</keyword>
<protein>
    <recommendedName>
        <fullName evidence="3">Periplasmic heavy metal sensor</fullName>
    </recommendedName>
</protein>
<dbReference type="Proteomes" id="UP001500567">
    <property type="component" value="Unassembled WGS sequence"/>
</dbReference>
<evidence type="ECO:0000313" key="1">
    <source>
        <dbReference type="EMBL" id="GAA4005919.1"/>
    </source>
</evidence>
<evidence type="ECO:0008006" key="3">
    <source>
        <dbReference type="Google" id="ProtNLM"/>
    </source>
</evidence>
<gene>
    <name evidence="1" type="ORF">GCM10022408_17100</name>
</gene>
<name>A0ABP7S3E5_9BACT</name>
<accession>A0ABP7S3E5</accession>
<proteinExistence type="predicted"/>
<dbReference type="EMBL" id="BAABDJ010000014">
    <property type="protein sequence ID" value="GAA4005919.1"/>
    <property type="molecule type" value="Genomic_DNA"/>
</dbReference>
<reference evidence="2" key="1">
    <citation type="journal article" date="2019" name="Int. J. Syst. Evol. Microbiol.">
        <title>The Global Catalogue of Microorganisms (GCM) 10K type strain sequencing project: providing services to taxonomists for standard genome sequencing and annotation.</title>
        <authorList>
            <consortium name="The Broad Institute Genomics Platform"/>
            <consortium name="The Broad Institute Genome Sequencing Center for Infectious Disease"/>
            <person name="Wu L."/>
            <person name="Ma J."/>
        </authorList>
    </citation>
    <scope>NUCLEOTIDE SEQUENCE [LARGE SCALE GENOMIC DNA]</scope>
    <source>
        <strain evidence="2">JCM 17224</strain>
    </source>
</reference>
<comment type="caution">
    <text evidence="1">The sequence shown here is derived from an EMBL/GenBank/DDBJ whole genome shotgun (WGS) entry which is preliminary data.</text>
</comment>